<reference evidence="1 2" key="3">
    <citation type="journal article" date="2016" name="Sci. Rep.">
        <title>Genome-wide diversity and gene expression profiling of Babesia microti isolates identify polymorphic genes that mediate host-pathogen interactions.</title>
        <authorList>
            <person name="Silva J.C."/>
            <person name="Cornillot E."/>
            <person name="McCracken C."/>
            <person name="Usmani-Brown S."/>
            <person name="Dwivedi A."/>
            <person name="Ifeonu O.O."/>
            <person name="Crabtree J."/>
            <person name="Gotia H.T."/>
            <person name="Virji A.Z."/>
            <person name="Reynes C."/>
            <person name="Colinge J."/>
            <person name="Kumar V."/>
            <person name="Lawres L."/>
            <person name="Pazzi J.E."/>
            <person name="Pablo J.V."/>
            <person name="Hung C."/>
            <person name="Brancato J."/>
            <person name="Kumari P."/>
            <person name="Orvis J."/>
            <person name="Tretina K."/>
            <person name="Chibucos M."/>
            <person name="Ott S."/>
            <person name="Sadzewicz L."/>
            <person name="Sengamalay N."/>
            <person name="Shetty A.C."/>
            <person name="Su Q."/>
            <person name="Tallon L."/>
            <person name="Fraser C.M."/>
            <person name="Frutos R."/>
            <person name="Molina D.M."/>
            <person name="Krause P.J."/>
            <person name="Ben Mamoun C."/>
        </authorList>
    </citation>
    <scope>NUCLEOTIDE SEQUENCE [LARGE SCALE GENOMIC DNA]</scope>
    <source>
        <strain evidence="1 2">RI</strain>
    </source>
</reference>
<sequence length="396" mass="45870">MDSIEYNKKFRVSSSTISSKSSSSIPIDDSIHYNHTRSSSQSDSQCLNIFGKRRSIYYDDNCQSSEKISDHLSLEEFNNSKSGYNEEGIYVEAIIPNVRKFLNLITSLYIENSNKRYSQTNRINDCPIYFKFDQKNIKIHHISESKSLYTCLILEVDELLSYNIYRKNDDLINSLEFTIDFHAIILSLVTFNPNSSFKLCFDSNYGLLVLEEIFPKRFNLKTNNQQCITCKIKTMQNNSFDIPIDIVKITQDSRSNSDYGNDTISIYSNYLYSCLYDITSDFSNGKLVLAIFPEDDSLNSVLVMAKSQPTISTQWNFRMDCEIFEKFKITSKHEYYYSIRSWAQITKGIKNSKLVNILVQSNGILLLEIEGHNITNNEVKLGKSAHKIYYYLYPIT</sequence>
<keyword evidence="2" id="KW-1185">Reference proteome</keyword>
<dbReference type="Proteomes" id="UP000002899">
    <property type="component" value="Chromosome IV"/>
</dbReference>
<reference evidence="1 2" key="1">
    <citation type="journal article" date="2012" name="Nucleic Acids Res.">
        <title>Sequencing of the smallest Apicomplexan genome from the human pathogen Babesia microti.</title>
        <authorList>
            <person name="Cornillot E."/>
            <person name="Hadj-Kaddour K."/>
            <person name="Dassouli A."/>
            <person name="Noel B."/>
            <person name="Ranwez V."/>
            <person name="Vacherie B."/>
            <person name="Augagneur Y."/>
            <person name="Bres V."/>
            <person name="Duclos A."/>
            <person name="Randazzo S."/>
            <person name="Carcy B."/>
            <person name="Debierre-Grockiego F."/>
            <person name="Delbecq S."/>
            <person name="Moubri-Menage K."/>
            <person name="Shams-Eldin H."/>
            <person name="Usmani-Brown S."/>
            <person name="Bringaud F."/>
            <person name="Wincker P."/>
            <person name="Vivares C.P."/>
            <person name="Schwarz R.T."/>
            <person name="Schetters T.P."/>
            <person name="Krause P.J."/>
            <person name="Gorenflot A."/>
            <person name="Berry V."/>
            <person name="Barbe V."/>
            <person name="Ben Mamoun C."/>
        </authorList>
    </citation>
    <scope>NUCLEOTIDE SEQUENCE [LARGE SCALE GENOMIC DNA]</scope>
    <source>
        <strain evidence="1 2">RI</strain>
    </source>
</reference>
<dbReference type="VEuPathDB" id="PiroplasmaDB:BmR1_04g06525"/>
<organism evidence="1 2">
    <name type="scientific">Babesia microti (strain RI)</name>
    <dbReference type="NCBI Taxonomy" id="1133968"/>
    <lineage>
        <taxon>Eukaryota</taxon>
        <taxon>Sar</taxon>
        <taxon>Alveolata</taxon>
        <taxon>Apicomplexa</taxon>
        <taxon>Aconoidasida</taxon>
        <taxon>Piroplasmida</taxon>
        <taxon>Babesiidae</taxon>
        <taxon>Babesia</taxon>
    </lineage>
</organism>
<protein>
    <submittedName>
        <fullName evidence="1">Uncharacterized protein</fullName>
    </submittedName>
</protein>
<dbReference type="KEGG" id="bmic:BmR1_04g06525"/>
<evidence type="ECO:0000313" key="1">
    <source>
        <dbReference type="EMBL" id="CCF75502.1"/>
    </source>
</evidence>
<name>I7IHB1_BABMR</name>
<dbReference type="Gene3D" id="3.70.10.10">
    <property type="match status" value="1"/>
</dbReference>
<proteinExistence type="predicted"/>
<accession>I7IHB1</accession>
<dbReference type="GeneID" id="24425950"/>
<evidence type="ECO:0000313" key="2">
    <source>
        <dbReference type="Proteomes" id="UP000002899"/>
    </source>
</evidence>
<gene>
    <name evidence="1" type="ORF">BmR1_04g06525</name>
</gene>
<dbReference type="AlphaFoldDB" id="I7IHB1"/>
<reference evidence="1 2" key="2">
    <citation type="journal article" date="2013" name="PLoS ONE">
        <title>Whole genome mapping and re-organization of the nuclear and mitochondrial genomes of Babesia microti isolates.</title>
        <authorList>
            <person name="Cornillot E."/>
            <person name="Dassouli A."/>
            <person name="Garg A."/>
            <person name="Pachikara N."/>
            <person name="Randazzo S."/>
            <person name="Depoix D."/>
            <person name="Carcy B."/>
            <person name="Delbecq S."/>
            <person name="Frutos R."/>
            <person name="Silva J.C."/>
            <person name="Sutton R."/>
            <person name="Krause P.J."/>
            <person name="Mamoun C.B."/>
        </authorList>
    </citation>
    <scope>NUCLEOTIDE SEQUENCE [LARGE SCALE GENOMIC DNA]</scope>
    <source>
        <strain evidence="1 2">RI</strain>
    </source>
</reference>
<dbReference type="OrthoDB" id="359494at2759"/>
<dbReference type="RefSeq" id="XP_012649910.1">
    <property type="nucleotide sequence ID" value="XM_012794456.1"/>
</dbReference>
<dbReference type="EMBL" id="LN871599">
    <property type="protein sequence ID" value="CCF75502.1"/>
    <property type="molecule type" value="Genomic_DNA"/>
</dbReference>